<sequence length="110" mass="12439">MLSFKRDTPSLLSDFLHHYVASNDYKSGSDLPANGMGMEMGMKMGRAVSDVEALAATASNVEYPEFFENRLGRYPDMEIDFERHRRRSVEYPASANRISISNGGPYPKRK</sequence>
<reference evidence="1" key="1">
    <citation type="journal article" date="2020" name="G3 (Bethesda)">
        <title>High-Quality Assemblies for Three Invasive Social Wasps from the &lt;i&gt;Vespula&lt;/i&gt; Genus.</title>
        <authorList>
            <person name="Harrop T.W.R."/>
            <person name="Guhlin J."/>
            <person name="McLaughlin G.M."/>
            <person name="Permina E."/>
            <person name="Stockwell P."/>
            <person name="Gilligan J."/>
            <person name="Le Lec M.F."/>
            <person name="Gruber M.A.M."/>
            <person name="Quinn O."/>
            <person name="Lovegrove M."/>
            <person name="Duncan E.J."/>
            <person name="Remnant E.J."/>
            <person name="Van Eeckhoven J."/>
            <person name="Graham B."/>
            <person name="Knapp R.A."/>
            <person name="Langford K.W."/>
            <person name="Kronenberg Z."/>
            <person name="Press M.O."/>
            <person name="Eacker S.M."/>
            <person name="Wilson-Rankin E.E."/>
            <person name="Purcell J."/>
            <person name="Lester P.J."/>
            <person name="Dearden P.K."/>
        </authorList>
    </citation>
    <scope>NUCLEOTIDE SEQUENCE</scope>
    <source>
        <strain evidence="1">Volc-1</strain>
    </source>
</reference>
<keyword evidence="2" id="KW-1185">Reference proteome</keyword>
<accession>A0A834UEV3</accession>
<dbReference type="AlphaFoldDB" id="A0A834UEV3"/>
<dbReference type="EMBL" id="JACSDY010000002">
    <property type="protein sequence ID" value="KAF7434765.1"/>
    <property type="molecule type" value="Genomic_DNA"/>
</dbReference>
<dbReference type="Proteomes" id="UP000600918">
    <property type="component" value="Unassembled WGS sequence"/>
</dbReference>
<comment type="caution">
    <text evidence="1">The sequence shown here is derived from an EMBL/GenBank/DDBJ whole genome shotgun (WGS) entry which is preliminary data.</text>
</comment>
<proteinExistence type="predicted"/>
<protein>
    <submittedName>
        <fullName evidence="1">Uncharacterized protein</fullName>
    </submittedName>
</protein>
<evidence type="ECO:0000313" key="2">
    <source>
        <dbReference type="Proteomes" id="UP000600918"/>
    </source>
</evidence>
<organism evidence="1 2">
    <name type="scientific">Vespula pensylvanica</name>
    <name type="common">Western yellow jacket</name>
    <name type="synonym">Wasp</name>
    <dbReference type="NCBI Taxonomy" id="30213"/>
    <lineage>
        <taxon>Eukaryota</taxon>
        <taxon>Metazoa</taxon>
        <taxon>Ecdysozoa</taxon>
        <taxon>Arthropoda</taxon>
        <taxon>Hexapoda</taxon>
        <taxon>Insecta</taxon>
        <taxon>Pterygota</taxon>
        <taxon>Neoptera</taxon>
        <taxon>Endopterygota</taxon>
        <taxon>Hymenoptera</taxon>
        <taxon>Apocrita</taxon>
        <taxon>Aculeata</taxon>
        <taxon>Vespoidea</taxon>
        <taxon>Vespidae</taxon>
        <taxon>Vespinae</taxon>
        <taxon>Vespula</taxon>
    </lineage>
</organism>
<name>A0A834UEV3_VESPE</name>
<gene>
    <name evidence="1" type="ORF">H0235_002956</name>
</gene>
<evidence type="ECO:0000313" key="1">
    <source>
        <dbReference type="EMBL" id="KAF7434765.1"/>
    </source>
</evidence>